<organism evidence="1 2">
    <name type="scientific">Burkholderia multivorans</name>
    <dbReference type="NCBI Taxonomy" id="87883"/>
    <lineage>
        <taxon>Bacteria</taxon>
        <taxon>Pseudomonadati</taxon>
        <taxon>Pseudomonadota</taxon>
        <taxon>Betaproteobacteria</taxon>
        <taxon>Burkholderiales</taxon>
        <taxon>Burkholderiaceae</taxon>
        <taxon>Burkholderia</taxon>
        <taxon>Burkholderia cepacia complex</taxon>
    </lineage>
</organism>
<comment type="caution">
    <text evidence="1">The sequence shown here is derived from an EMBL/GenBank/DDBJ whole genome shotgun (WGS) entry which is preliminary data.</text>
</comment>
<dbReference type="AlphaFoldDB" id="A0AAP2HNA3"/>
<evidence type="ECO:0000313" key="2">
    <source>
        <dbReference type="Proteomes" id="UP001196915"/>
    </source>
</evidence>
<name>A0AAP2HNA3_9BURK</name>
<gene>
    <name evidence="1" type="ORF">KTE52_21350</name>
</gene>
<protein>
    <submittedName>
        <fullName evidence="1">Uncharacterized protein</fullName>
    </submittedName>
</protein>
<evidence type="ECO:0000313" key="1">
    <source>
        <dbReference type="EMBL" id="MBU9358886.1"/>
    </source>
</evidence>
<reference evidence="1" key="1">
    <citation type="submission" date="2021-06" db="EMBL/GenBank/DDBJ databases">
        <title>A collection of bacterial strains from the Burkholderia cepacia Research Laboratory and Repository.</title>
        <authorList>
            <person name="Lipuma J."/>
            <person name="Spilker T."/>
        </authorList>
    </citation>
    <scope>NUCLEOTIDE SEQUENCE</scope>
    <source>
        <strain evidence="1">AU37435</strain>
    </source>
</reference>
<dbReference type="RefSeq" id="WP_088925468.1">
    <property type="nucleotide sequence ID" value="NZ_CADFGW010000008.1"/>
</dbReference>
<accession>A0AAP2HNA3</accession>
<proteinExistence type="predicted"/>
<dbReference type="Proteomes" id="UP001196915">
    <property type="component" value="Unassembled WGS sequence"/>
</dbReference>
<dbReference type="EMBL" id="JAHPMX010000012">
    <property type="protein sequence ID" value="MBU9358886.1"/>
    <property type="molecule type" value="Genomic_DNA"/>
</dbReference>
<sequence>MNEPTFISDLIADALRVNARKRRPVARIYAAYFPDDRIKLGVTRDFDAVVRDLKREVVRHQLDRVTWFACSAFGDYKHLAHACRGMRSILKPCRLDRHSGWFRGDQHEFAALIAFIQLTRAQCERHVADKQGYVDVGGACGELAGTWSAPR</sequence>